<reference evidence="8 9" key="1">
    <citation type="submission" date="2019-07" db="EMBL/GenBank/DDBJ databases">
        <title>Whole genome shotgun sequence of Halomonas pacifica NBRC 102220.</title>
        <authorList>
            <person name="Hosoyama A."/>
            <person name="Uohara A."/>
            <person name="Ohji S."/>
            <person name="Ichikawa N."/>
        </authorList>
    </citation>
    <scope>NUCLEOTIDE SEQUENCE [LARGE SCALE GENOMIC DNA]</scope>
    <source>
        <strain evidence="8 9">NBRC 102220</strain>
    </source>
</reference>
<evidence type="ECO:0008006" key="10">
    <source>
        <dbReference type="Google" id="ProtNLM"/>
    </source>
</evidence>
<accession>A0A510XGK6</accession>
<feature type="domain" description="Thiolase C-terminal" evidence="7">
    <location>
        <begin position="296"/>
        <end position="414"/>
    </location>
</feature>
<gene>
    <name evidence="8" type="ORF">HPA02_25230</name>
</gene>
<dbReference type="Gene3D" id="3.40.47.10">
    <property type="match status" value="2"/>
</dbReference>
<protein>
    <recommendedName>
        <fullName evidence="10">Acetyl-CoA acetyltransferase</fullName>
    </recommendedName>
</protein>
<evidence type="ECO:0000256" key="4">
    <source>
        <dbReference type="PIRSR" id="PIRSR000429-1"/>
    </source>
</evidence>
<dbReference type="GO" id="GO:0003988">
    <property type="term" value="F:acetyl-CoA C-acyltransferase activity"/>
    <property type="evidence" value="ECO:0007669"/>
    <property type="project" value="UniProtKB-ARBA"/>
</dbReference>
<keyword evidence="9" id="KW-1185">Reference proteome</keyword>
<organism evidence="8 9">
    <name type="scientific">Bisbaumannia pacifica</name>
    <dbReference type="NCBI Taxonomy" id="77098"/>
    <lineage>
        <taxon>Bacteria</taxon>
        <taxon>Pseudomonadati</taxon>
        <taxon>Pseudomonadota</taxon>
        <taxon>Gammaproteobacteria</taxon>
        <taxon>Oceanospirillales</taxon>
        <taxon>Halomonadaceae</taxon>
        <taxon>Bisbaumannia</taxon>
    </lineage>
</organism>
<dbReference type="PIRSF" id="PIRSF000429">
    <property type="entry name" value="Ac-CoA_Ac_transf"/>
    <property type="match status" value="1"/>
</dbReference>
<sequence>MGPRSRIPGRASFFPLEEFRMFKNAYIPYGGYYSSPFCKWMGSLANLNSIELGAATSKRWFASRDIDPAIIDYLYLGVSVGQKSIFYGAPWAAAMMGAGQAPGQNITQACATATTAVFNAALAVESGSFDTTYCLLADRPSNGPHTIWPNPAGPGGEVIAENWNMDNIAADPVTGKDMLTTAENVAREHGFTREQADELTLRRYAQYAEALADDRAFQKRYMFPLEVAVSRKETKLVEADEGVTATSAEGLAKLRTVQPDGIHTYGAQTHPADANAGIVVTTRERAQAMSRDPQMAVQVLAYGHARTKPAHMPMAPATAAQRALDQAGLTIAQIKTVKNHSPFIANDLHLAKALGIDAHDFNNYGTSLVYGHPQAPTLARLLIEAIEETAIKGGGYALVTGCAAGDSAAALVVKVG</sequence>
<evidence type="ECO:0000256" key="3">
    <source>
        <dbReference type="ARBA" id="ARBA00023315"/>
    </source>
</evidence>
<evidence type="ECO:0000256" key="1">
    <source>
        <dbReference type="ARBA" id="ARBA00010982"/>
    </source>
</evidence>
<dbReference type="AlphaFoldDB" id="A0A510XGK6"/>
<keyword evidence="2 5" id="KW-0808">Transferase</keyword>
<evidence type="ECO:0000313" key="9">
    <source>
        <dbReference type="Proteomes" id="UP000321275"/>
    </source>
</evidence>
<dbReference type="InterPro" id="IPR020617">
    <property type="entry name" value="Thiolase_C"/>
</dbReference>
<dbReference type="Pfam" id="PF02803">
    <property type="entry name" value="Thiolase_C"/>
    <property type="match status" value="1"/>
</dbReference>
<keyword evidence="3 5" id="KW-0012">Acyltransferase</keyword>
<comment type="caution">
    <text evidence="8">The sequence shown here is derived from an EMBL/GenBank/DDBJ whole genome shotgun (WGS) entry which is preliminary data.</text>
</comment>
<dbReference type="EMBL" id="BJUK01000030">
    <property type="protein sequence ID" value="GEK48240.1"/>
    <property type="molecule type" value="Genomic_DNA"/>
</dbReference>
<dbReference type="InterPro" id="IPR016039">
    <property type="entry name" value="Thiolase-like"/>
</dbReference>
<dbReference type="CDD" id="cd00751">
    <property type="entry name" value="thiolase"/>
    <property type="match status" value="1"/>
</dbReference>
<comment type="similarity">
    <text evidence="1 5">Belongs to the thiolase-like superfamily. Thiolase family.</text>
</comment>
<evidence type="ECO:0000259" key="6">
    <source>
        <dbReference type="Pfam" id="PF00108"/>
    </source>
</evidence>
<dbReference type="SUPFAM" id="SSF53901">
    <property type="entry name" value="Thiolase-like"/>
    <property type="match status" value="2"/>
</dbReference>
<dbReference type="Proteomes" id="UP000321275">
    <property type="component" value="Unassembled WGS sequence"/>
</dbReference>
<feature type="active site" description="Acyl-thioester intermediate" evidence="4">
    <location>
        <position position="110"/>
    </location>
</feature>
<feature type="active site" description="Proton acceptor" evidence="4">
    <location>
        <position position="372"/>
    </location>
</feature>
<dbReference type="PANTHER" id="PTHR18919">
    <property type="entry name" value="ACETYL-COA C-ACYLTRANSFERASE"/>
    <property type="match status" value="1"/>
</dbReference>
<feature type="active site" description="Proton acceptor" evidence="4">
    <location>
        <position position="402"/>
    </location>
</feature>
<feature type="domain" description="Thiolase N-terminal" evidence="6">
    <location>
        <begin position="35"/>
        <end position="283"/>
    </location>
</feature>
<dbReference type="InterPro" id="IPR002155">
    <property type="entry name" value="Thiolase"/>
</dbReference>
<evidence type="ECO:0000256" key="2">
    <source>
        <dbReference type="ARBA" id="ARBA00022679"/>
    </source>
</evidence>
<dbReference type="InterPro" id="IPR020616">
    <property type="entry name" value="Thiolase_N"/>
</dbReference>
<evidence type="ECO:0000313" key="8">
    <source>
        <dbReference type="EMBL" id="GEK48240.1"/>
    </source>
</evidence>
<proteinExistence type="inferred from homology"/>
<dbReference type="Pfam" id="PF00108">
    <property type="entry name" value="Thiolase_N"/>
    <property type="match status" value="1"/>
</dbReference>
<name>A0A510XGK6_9GAMM</name>
<evidence type="ECO:0000259" key="7">
    <source>
        <dbReference type="Pfam" id="PF02803"/>
    </source>
</evidence>
<evidence type="ECO:0000256" key="5">
    <source>
        <dbReference type="RuleBase" id="RU003557"/>
    </source>
</evidence>
<dbReference type="PANTHER" id="PTHR18919:SF107">
    <property type="entry name" value="ACETYL-COA ACETYLTRANSFERASE, CYTOSOLIC"/>
    <property type="match status" value="1"/>
</dbReference>